<feature type="region of interest" description="Disordered" evidence="1">
    <location>
        <begin position="159"/>
        <end position="223"/>
    </location>
</feature>
<name>A0A8J3BRY2_9ACTN</name>
<proteinExistence type="predicted"/>
<organism evidence="2 3">
    <name type="scientific">Pilimelia terevasa</name>
    <dbReference type="NCBI Taxonomy" id="53372"/>
    <lineage>
        <taxon>Bacteria</taxon>
        <taxon>Bacillati</taxon>
        <taxon>Actinomycetota</taxon>
        <taxon>Actinomycetes</taxon>
        <taxon>Micromonosporales</taxon>
        <taxon>Micromonosporaceae</taxon>
        <taxon>Pilimelia</taxon>
    </lineage>
</organism>
<evidence type="ECO:0000256" key="1">
    <source>
        <dbReference type="SAM" id="MobiDB-lite"/>
    </source>
</evidence>
<evidence type="ECO:0000313" key="2">
    <source>
        <dbReference type="EMBL" id="GGK30924.1"/>
    </source>
</evidence>
<sequence length="297" mass="30514">MDPPTLDALYRTPPDRFVAARTAAAEAARAAGDRDGARALAALRRPTVPAWLVNLLALADPAALAPLDALADALRTASRERDGARLRALADERRQVVGTLLRRVAALARAAGATRPGPAVLAEVESTLHAALADGEVAALVRAGRLTRPAAYSGFADAPRRGLHVVPPPPATRNTTGPRDEAPTAPATTAPATTPSAGTAPRDGTAPADPTPPADPATPAGRVAGDPVAYRAALDALVAARAAEEEAGEALAGIDEALAAQRREAERLQRARLAAVARRDAARRTRRAAQQTLAGLD</sequence>
<dbReference type="AlphaFoldDB" id="A0A8J3BRY2"/>
<gene>
    <name evidence="2" type="ORF">GCM10010124_24710</name>
</gene>
<dbReference type="Proteomes" id="UP000662200">
    <property type="component" value="Unassembled WGS sequence"/>
</dbReference>
<comment type="caution">
    <text evidence="2">The sequence shown here is derived from an EMBL/GenBank/DDBJ whole genome shotgun (WGS) entry which is preliminary data.</text>
</comment>
<keyword evidence="3" id="KW-1185">Reference proteome</keyword>
<reference evidence="2" key="1">
    <citation type="journal article" date="2014" name="Int. J. Syst. Evol. Microbiol.">
        <title>Complete genome sequence of Corynebacterium casei LMG S-19264T (=DSM 44701T), isolated from a smear-ripened cheese.</title>
        <authorList>
            <consortium name="US DOE Joint Genome Institute (JGI-PGF)"/>
            <person name="Walter F."/>
            <person name="Albersmeier A."/>
            <person name="Kalinowski J."/>
            <person name="Ruckert C."/>
        </authorList>
    </citation>
    <scope>NUCLEOTIDE SEQUENCE</scope>
    <source>
        <strain evidence="2">JCM 3091</strain>
    </source>
</reference>
<evidence type="ECO:0000313" key="3">
    <source>
        <dbReference type="Proteomes" id="UP000662200"/>
    </source>
</evidence>
<protein>
    <submittedName>
        <fullName evidence="2">Uncharacterized protein</fullName>
    </submittedName>
</protein>
<reference evidence="2" key="2">
    <citation type="submission" date="2020-09" db="EMBL/GenBank/DDBJ databases">
        <authorList>
            <person name="Sun Q."/>
            <person name="Ohkuma M."/>
        </authorList>
    </citation>
    <scope>NUCLEOTIDE SEQUENCE</scope>
    <source>
        <strain evidence="2">JCM 3091</strain>
    </source>
</reference>
<dbReference type="EMBL" id="BMQC01000007">
    <property type="protein sequence ID" value="GGK30924.1"/>
    <property type="molecule type" value="Genomic_DNA"/>
</dbReference>
<accession>A0A8J3BRY2</accession>
<feature type="compositionally biased region" description="Low complexity" evidence="1">
    <location>
        <begin position="183"/>
        <end position="208"/>
    </location>
</feature>